<feature type="transmembrane region" description="Helical" evidence="8">
    <location>
        <begin position="195"/>
        <end position="212"/>
    </location>
</feature>
<feature type="transmembrane region" description="Helical" evidence="8">
    <location>
        <begin position="325"/>
        <end position="345"/>
    </location>
</feature>
<dbReference type="RefSeq" id="WP_264555154.1">
    <property type="nucleotide sequence ID" value="NZ_CP109979.1"/>
</dbReference>
<dbReference type="EMBL" id="JBHTAX010000001">
    <property type="protein sequence ID" value="MFC7189076.1"/>
    <property type="molecule type" value="Genomic_DNA"/>
</dbReference>
<dbReference type="PANTHER" id="PTHR33908:SF11">
    <property type="entry name" value="MEMBRANE PROTEIN"/>
    <property type="match status" value="1"/>
</dbReference>
<evidence type="ECO:0000256" key="1">
    <source>
        <dbReference type="ARBA" id="ARBA00004651"/>
    </source>
</evidence>
<comment type="caution">
    <text evidence="10">The sequence shown here is derived from an EMBL/GenBank/DDBJ whole genome shotgun (WGS) entry which is preliminary data.</text>
</comment>
<keyword evidence="2" id="KW-1003">Cell membrane</keyword>
<feature type="transmembrane region" description="Helical" evidence="8">
    <location>
        <begin position="25"/>
        <end position="42"/>
    </location>
</feature>
<protein>
    <submittedName>
        <fullName evidence="10">ArnT family glycosyltransferase</fullName>
        <ecNumber evidence="10">2.4.-.-</ecNumber>
    </submittedName>
</protein>
<evidence type="ECO:0000256" key="6">
    <source>
        <dbReference type="ARBA" id="ARBA00022989"/>
    </source>
</evidence>
<dbReference type="GO" id="GO:0016757">
    <property type="term" value="F:glycosyltransferase activity"/>
    <property type="evidence" value="ECO:0007669"/>
    <property type="project" value="UniProtKB-KW"/>
</dbReference>
<keyword evidence="11" id="KW-1185">Reference proteome</keyword>
<organism evidence="10 11">
    <name type="scientific">Halocatena marina</name>
    <dbReference type="NCBI Taxonomy" id="2934937"/>
    <lineage>
        <taxon>Archaea</taxon>
        <taxon>Methanobacteriati</taxon>
        <taxon>Methanobacteriota</taxon>
        <taxon>Stenosarchaea group</taxon>
        <taxon>Halobacteria</taxon>
        <taxon>Halobacteriales</taxon>
        <taxon>Natronomonadaceae</taxon>
        <taxon>Halocatena</taxon>
    </lineage>
</organism>
<keyword evidence="6 8" id="KW-1133">Transmembrane helix</keyword>
<keyword evidence="4 10" id="KW-0808">Transferase</keyword>
<keyword evidence="5 8" id="KW-0812">Transmembrane</keyword>
<evidence type="ECO:0000313" key="11">
    <source>
        <dbReference type="Proteomes" id="UP001596417"/>
    </source>
</evidence>
<dbReference type="PANTHER" id="PTHR33908">
    <property type="entry name" value="MANNOSYLTRANSFERASE YKCB-RELATED"/>
    <property type="match status" value="1"/>
</dbReference>
<evidence type="ECO:0000256" key="7">
    <source>
        <dbReference type="ARBA" id="ARBA00023136"/>
    </source>
</evidence>
<proteinExistence type="predicted"/>
<evidence type="ECO:0000256" key="2">
    <source>
        <dbReference type="ARBA" id="ARBA00022475"/>
    </source>
</evidence>
<dbReference type="Pfam" id="PF13231">
    <property type="entry name" value="PMT_2"/>
    <property type="match status" value="1"/>
</dbReference>
<dbReference type="InterPro" id="IPR038731">
    <property type="entry name" value="RgtA/B/C-like"/>
</dbReference>
<evidence type="ECO:0000256" key="4">
    <source>
        <dbReference type="ARBA" id="ARBA00022679"/>
    </source>
</evidence>
<feature type="transmembrane region" description="Helical" evidence="8">
    <location>
        <begin position="136"/>
        <end position="159"/>
    </location>
</feature>
<reference evidence="10 11" key="1">
    <citation type="journal article" date="2019" name="Int. J. Syst. Evol. Microbiol.">
        <title>The Global Catalogue of Microorganisms (GCM) 10K type strain sequencing project: providing services to taxonomists for standard genome sequencing and annotation.</title>
        <authorList>
            <consortium name="The Broad Institute Genomics Platform"/>
            <consortium name="The Broad Institute Genome Sequencing Center for Infectious Disease"/>
            <person name="Wu L."/>
            <person name="Ma J."/>
        </authorList>
    </citation>
    <scope>NUCLEOTIDE SEQUENCE [LARGE SCALE GENOMIC DNA]</scope>
    <source>
        <strain evidence="10 11">RDMS1</strain>
    </source>
</reference>
<dbReference type="InterPro" id="IPR050297">
    <property type="entry name" value="LipidA_mod_glycosyltrf_83"/>
</dbReference>
<evidence type="ECO:0000313" key="10">
    <source>
        <dbReference type="EMBL" id="MFC7189076.1"/>
    </source>
</evidence>
<dbReference type="GeneID" id="76198635"/>
<comment type="subcellular location">
    <subcellularLocation>
        <location evidence="1">Cell membrane</location>
        <topology evidence="1">Multi-pass membrane protein</topology>
    </subcellularLocation>
</comment>
<feature type="transmembrane region" description="Helical" evidence="8">
    <location>
        <begin position="383"/>
        <end position="402"/>
    </location>
</feature>
<dbReference type="Proteomes" id="UP001596417">
    <property type="component" value="Unassembled WGS sequence"/>
</dbReference>
<dbReference type="GO" id="GO:0005886">
    <property type="term" value="C:plasma membrane"/>
    <property type="evidence" value="ECO:0007669"/>
    <property type="project" value="UniProtKB-SubCell"/>
</dbReference>
<feature type="domain" description="Glycosyltransferase RgtA/B/C/D-like" evidence="9">
    <location>
        <begin position="144"/>
        <end position="279"/>
    </location>
</feature>
<accession>A0ABD5YPE3</accession>
<name>A0ABD5YPE3_9EURY</name>
<dbReference type="EC" id="2.4.-.-" evidence="10"/>
<evidence type="ECO:0000256" key="5">
    <source>
        <dbReference type="ARBA" id="ARBA00022692"/>
    </source>
</evidence>
<gene>
    <name evidence="10" type="ORF">ACFQL7_03900</name>
</gene>
<keyword evidence="7 8" id="KW-0472">Membrane</keyword>
<feature type="transmembrane region" description="Helical" evidence="8">
    <location>
        <begin position="268"/>
        <end position="289"/>
    </location>
</feature>
<evidence type="ECO:0000259" key="9">
    <source>
        <dbReference type="Pfam" id="PF13231"/>
    </source>
</evidence>
<feature type="transmembrane region" description="Helical" evidence="8">
    <location>
        <begin position="409"/>
        <end position="432"/>
    </location>
</feature>
<evidence type="ECO:0000256" key="3">
    <source>
        <dbReference type="ARBA" id="ARBA00022676"/>
    </source>
</evidence>
<sequence>MRRVTGGLLGRAKRQFIDDITSDPYLLYILVLAAVMAGFWFWHRIPNFATRDERWRINNPMVAVGFFIDEPGIDSLLQGIAWGRAYGATLYLYGIAIIPVFVVAFFLGQLDAFTAIPGNQSISLWTHWYQMPKWIWTWSLLLSRLTNVVCAVGCVYVLYRIGTTMRDRMTGRLSAILLSLTWGFLISAHEVGEDIPALFFLLLVVYCGLRYAHTGDKAIYLAGCASGGIAIAFKLTAGTSVLLLGIAYLLYVRNAGTAWREALIRPRLITVGIVVGAALIVIGYPSVFAPGLDRLLDRMQRGLVNKSQSYGWRVEPSWWWILRGYLHGLGGALFIAGCCSVVVSLPRLRERTQESDAIVLSIVGIGAYLSVYAGWSYVRTHHLLPTFPLLILLLAAVLTRFYNRNRSLASPLIVVLLLSSSVYAGVGVLGYATQPRNEATEWLRADASSNATVETYLMDPQEAAVPHGMRINHPNYRETPVDEKTIRMSSPEWVLAMPHRCPTYIELTFPRAVQYLAPDDRNARTTVLSGPRLTDYYRNLLAGDRYPYTVAATFGPRPSFLDGKSEDSRLPELVRVGVVPWTIQHGDPQDMGIDQYTVILKRTGSCPPQDDSD</sequence>
<feature type="transmembrane region" description="Helical" evidence="8">
    <location>
        <begin position="357"/>
        <end position="377"/>
    </location>
</feature>
<dbReference type="AlphaFoldDB" id="A0ABD5YPE3"/>
<dbReference type="GO" id="GO:0008610">
    <property type="term" value="P:lipid biosynthetic process"/>
    <property type="evidence" value="ECO:0007669"/>
    <property type="project" value="UniProtKB-ARBA"/>
</dbReference>
<keyword evidence="3 10" id="KW-0328">Glycosyltransferase</keyword>
<evidence type="ECO:0000256" key="8">
    <source>
        <dbReference type="SAM" id="Phobius"/>
    </source>
</evidence>
<feature type="transmembrane region" description="Helical" evidence="8">
    <location>
        <begin position="90"/>
        <end position="116"/>
    </location>
</feature>